<dbReference type="RefSeq" id="WP_369617825.1">
    <property type="nucleotide sequence ID" value="NZ_AP031573.1"/>
</dbReference>
<evidence type="ECO:0000313" key="1">
    <source>
        <dbReference type="EMBL" id="BFM42699.1"/>
    </source>
</evidence>
<protein>
    <submittedName>
        <fullName evidence="1">Uncharacterized protein</fullName>
    </submittedName>
</protein>
<accession>A0AAT9GZP2</accession>
<dbReference type="EMBL" id="AP031573">
    <property type="protein sequence ID" value="BFM42699.1"/>
    <property type="molecule type" value="Genomic_DNA"/>
</dbReference>
<proteinExistence type="predicted"/>
<sequence length="75" mass="8924">MGFIKQTFTGIECDNCKEQFRESEENAFFFDEDNANEAVTDEEWHIDNNKHYCDKCHSIDDNDITVINHERFKSN</sequence>
<name>A0AAT9GZP2_9FLAO</name>
<organism evidence="1">
    <name type="scientific">Flavobacterium sp. CFS9</name>
    <dbReference type="NCBI Taxonomy" id="3143118"/>
    <lineage>
        <taxon>Bacteria</taxon>
        <taxon>Pseudomonadati</taxon>
        <taxon>Bacteroidota</taxon>
        <taxon>Flavobacteriia</taxon>
        <taxon>Flavobacteriales</taxon>
        <taxon>Flavobacteriaceae</taxon>
        <taxon>Flavobacterium</taxon>
    </lineage>
</organism>
<dbReference type="AlphaFoldDB" id="A0AAT9GZP2"/>
<reference evidence="1" key="1">
    <citation type="submission" date="2024-05" db="EMBL/GenBank/DDBJ databases">
        <title>Whole-Genome Sequence of CFS9, a Potential Fish Probiotic Isolated from the Body Surface of Silurus asotus.</title>
        <authorList>
            <person name="Kojima M."/>
            <person name="Tobioka K."/>
            <person name="Yokota K."/>
            <person name="Nakatani H."/>
            <person name="Hori K."/>
            <person name="Tamaru Y."/>
            <person name="Okazaki F."/>
        </authorList>
    </citation>
    <scope>NUCLEOTIDE SEQUENCE</scope>
    <source>
        <strain evidence="1">CFS9</strain>
    </source>
</reference>
<gene>
    <name evidence="1" type="ORF">CFS9_13400</name>
</gene>